<proteinExistence type="predicted"/>
<keyword evidence="3" id="KW-1185">Reference proteome</keyword>
<gene>
    <name evidence="2" type="ORF">E6O75_ATG07831</name>
</gene>
<name>A0A4Z1NL86_9PEZI</name>
<keyword evidence="1" id="KW-0812">Transmembrane</keyword>
<keyword evidence="1" id="KW-0472">Membrane</keyword>
<accession>A0A4Z1NL86</accession>
<dbReference type="AlphaFoldDB" id="A0A4Z1NL86"/>
<organism evidence="2 3">
    <name type="scientific">Venturia nashicola</name>
    <dbReference type="NCBI Taxonomy" id="86259"/>
    <lineage>
        <taxon>Eukaryota</taxon>
        <taxon>Fungi</taxon>
        <taxon>Dikarya</taxon>
        <taxon>Ascomycota</taxon>
        <taxon>Pezizomycotina</taxon>
        <taxon>Dothideomycetes</taxon>
        <taxon>Pleosporomycetidae</taxon>
        <taxon>Venturiales</taxon>
        <taxon>Venturiaceae</taxon>
        <taxon>Venturia</taxon>
    </lineage>
</organism>
<reference evidence="2 3" key="1">
    <citation type="submission" date="2019-04" db="EMBL/GenBank/DDBJ databases">
        <title>High contiguity whole genome sequence and gene annotation resource for two Venturia nashicola isolates.</title>
        <authorList>
            <person name="Prokchorchik M."/>
            <person name="Won K."/>
            <person name="Lee Y."/>
            <person name="Choi E.D."/>
            <person name="Segonzac C."/>
            <person name="Sohn K.H."/>
        </authorList>
    </citation>
    <scope>NUCLEOTIDE SEQUENCE [LARGE SCALE GENOMIC DNA]</scope>
    <source>
        <strain evidence="2 3">PRI2</strain>
    </source>
</reference>
<protein>
    <submittedName>
        <fullName evidence="2">Uncharacterized protein</fullName>
    </submittedName>
</protein>
<dbReference type="Proteomes" id="UP000298493">
    <property type="component" value="Unassembled WGS sequence"/>
</dbReference>
<evidence type="ECO:0000313" key="2">
    <source>
        <dbReference type="EMBL" id="TID15503.1"/>
    </source>
</evidence>
<keyword evidence="1" id="KW-1133">Transmembrane helix</keyword>
<evidence type="ECO:0000256" key="1">
    <source>
        <dbReference type="SAM" id="Phobius"/>
    </source>
</evidence>
<sequence length="78" mass="8927">MSCDLMWTTYPLVLLVGCARTSMIFIVTFDVTVLPYQRIHLEAYTESPRDNCDGAPNDWLPLLSPTEVSNRVPDFARY</sequence>
<comment type="caution">
    <text evidence="2">The sequence shown here is derived from an EMBL/GenBank/DDBJ whole genome shotgun (WGS) entry which is preliminary data.</text>
</comment>
<evidence type="ECO:0000313" key="3">
    <source>
        <dbReference type="Proteomes" id="UP000298493"/>
    </source>
</evidence>
<feature type="transmembrane region" description="Helical" evidence="1">
    <location>
        <begin position="12"/>
        <end position="34"/>
    </location>
</feature>
<dbReference type="EMBL" id="SNSC02000020">
    <property type="protein sequence ID" value="TID15503.1"/>
    <property type="molecule type" value="Genomic_DNA"/>
</dbReference>